<evidence type="ECO:0000313" key="2">
    <source>
        <dbReference type="EMBL" id="GGL74928.1"/>
    </source>
</evidence>
<comment type="caution">
    <text evidence="2">The sequence shown here is derived from an EMBL/GenBank/DDBJ whole genome shotgun (WGS) entry which is preliminary data.</text>
</comment>
<evidence type="ECO:0000313" key="3">
    <source>
        <dbReference type="Proteomes" id="UP000613840"/>
    </source>
</evidence>
<reference evidence="2" key="2">
    <citation type="submission" date="2020-09" db="EMBL/GenBank/DDBJ databases">
        <authorList>
            <person name="Sun Q."/>
            <person name="Zhou Y."/>
        </authorList>
    </citation>
    <scope>NUCLEOTIDE SEQUENCE</scope>
    <source>
        <strain evidence="2">CGMCC 4.7306</strain>
    </source>
</reference>
<feature type="region of interest" description="Disordered" evidence="1">
    <location>
        <begin position="130"/>
        <end position="155"/>
    </location>
</feature>
<gene>
    <name evidence="2" type="ORF">GCM10011575_36440</name>
</gene>
<feature type="compositionally biased region" description="Polar residues" evidence="1">
    <location>
        <begin position="130"/>
        <end position="143"/>
    </location>
</feature>
<reference evidence="2" key="1">
    <citation type="journal article" date="2014" name="Int. J. Syst. Evol. Microbiol.">
        <title>Complete genome sequence of Corynebacterium casei LMG S-19264T (=DSM 44701T), isolated from a smear-ripened cheese.</title>
        <authorList>
            <consortium name="US DOE Joint Genome Institute (JGI-PGF)"/>
            <person name="Walter F."/>
            <person name="Albersmeier A."/>
            <person name="Kalinowski J."/>
            <person name="Ruckert C."/>
        </authorList>
    </citation>
    <scope>NUCLEOTIDE SEQUENCE</scope>
    <source>
        <strain evidence="2">CGMCC 4.7306</strain>
    </source>
</reference>
<dbReference type="EMBL" id="BMMZ01000010">
    <property type="protein sequence ID" value="GGL74928.1"/>
    <property type="molecule type" value="Genomic_DNA"/>
</dbReference>
<dbReference type="Proteomes" id="UP000613840">
    <property type="component" value="Unassembled WGS sequence"/>
</dbReference>
<dbReference type="AlphaFoldDB" id="A0A917SDQ3"/>
<sequence>MRQQQAAQATRVATPVRGSVILRNTSGRWNSDAVVDVEVRAGYAERSAVCRGMINGERVPERGGHCWMIIADTVPPDPRTALSPGEVRTVPISADSFISVDVPAGKAALVAHALRQPDLVVASARVNTHGPHSSLPTCTSSAGVPTAPGAPADSASVDQVIVGTSRPVTCNQIGGW</sequence>
<proteinExistence type="predicted"/>
<organism evidence="2 3">
    <name type="scientific">Microlunatus endophyticus</name>
    <dbReference type="NCBI Taxonomy" id="1716077"/>
    <lineage>
        <taxon>Bacteria</taxon>
        <taxon>Bacillati</taxon>
        <taxon>Actinomycetota</taxon>
        <taxon>Actinomycetes</taxon>
        <taxon>Propionibacteriales</taxon>
        <taxon>Propionibacteriaceae</taxon>
        <taxon>Microlunatus</taxon>
    </lineage>
</organism>
<protein>
    <submittedName>
        <fullName evidence="2">Uncharacterized protein</fullName>
    </submittedName>
</protein>
<accession>A0A917SDQ3</accession>
<keyword evidence="3" id="KW-1185">Reference proteome</keyword>
<name>A0A917SDQ3_9ACTN</name>
<dbReference type="RefSeq" id="WP_188896805.1">
    <property type="nucleotide sequence ID" value="NZ_BMMZ01000010.1"/>
</dbReference>
<evidence type="ECO:0000256" key="1">
    <source>
        <dbReference type="SAM" id="MobiDB-lite"/>
    </source>
</evidence>